<dbReference type="EMBL" id="CADCXV010000235">
    <property type="protein sequence ID" value="CAB0029020.1"/>
    <property type="molecule type" value="Genomic_DNA"/>
</dbReference>
<accession>A0A6H5HUA0</accession>
<protein>
    <submittedName>
        <fullName evidence="1">Uncharacterized protein</fullName>
    </submittedName>
</protein>
<evidence type="ECO:0000313" key="2">
    <source>
        <dbReference type="Proteomes" id="UP000479190"/>
    </source>
</evidence>
<feature type="non-terminal residue" evidence="1">
    <location>
        <position position="98"/>
    </location>
</feature>
<gene>
    <name evidence="1" type="ORF">TBRA_LOCUS1116</name>
</gene>
<dbReference type="Proteomes" id="UP000479190">
    <property type="component" value="Unassembled WGS sequence"/>
</dbReference>
<keyword evidence="2" id="KW-1185">Reference proteome</keyword>
<dbReference type="AlphaFoldDB" id="A0A6H5HUA0"/>
<sequence>MIFDIVVEHQNNFAPGRAQTISRHYHPYVDFFIRRLALCRDSTRFFIRRSDATCTTVLIRRESEREMCTRTHHEASRCEKENFRIVQRDTTHRANTAV</sequence>
<organism evidence="1 2">
    <name type="scientific">Trichogramma brassicae</name>
    <dbReference type="NCBI Taxonomy" id="86971"/>
    <lineage>
        <taxon>Eukaryota</taxon>
        <taxon>Metazoa</taxon>
        <taxon>Ecdysozoa</taxon>
        <taxon>Arthropoda</taxon>
        <taxon>Hexapoda</taxon>
        <taxon>Insecta</taxon>
        <taxon>Pterygota</taxon>
        <taxon>Neoptera</taxon>
        <taxon>Endopterygota</taxon>
        <taxon>Hymenoptera</taxon>
        <taxon>Apocrita</taxon>
        <taxon>Proctotrupomorpha</taxon>
        <taxon>Chalcidoidea</taxon>
        <taxon>Trichogrammatidae</taxon>
        <taxon>Trichogramma</taxon>
    </lineage>
</organism>
<proteinExistence type="predicted"/>
<evidence type="ECO:0000313" key="1">
    <source>
        <dbReference type="EMBL" id="CAB0029020.1"/>
    </source>
</evidence>
<reference evidence="1 2" key="1">
    <citation type="submission" date="2020-02" db="EMBL/GenBank/DDBJ databases">
        <authorList>
            <person name="Ferguson B K."/>
        </authorList>
    </citation>
    <scope>NUCLEOTIDE SEQUENCE [LARGE SCALE GENOMIC DNA]</scope>
</reference>
<name>A0A6H5HUA0_9HYME</name>